<protein>
    <submittedName>
        <fullName evidence="2">MCE family protein</fullName>
    </submittedName>
</protein>
<evidence type="ECO:0000313" key="2">
    <source>
        <dbReference type="EMBL" id="RMI32721.1"/>
    </source>
</evidence>
<comment type="caution">
    <text evidence="2">The sequence shown here is derived from an EMBL/GenBank/DDBJ whole genome shotgun (WGS) entry which is preliminary data.</text>
</comment>
<dbReference type="RefSeq" id="WP_122188107.1">
    <property type="nucleotide sequence ID" value="NZ_RFFH01000004.1"/>
</dbReference>
<dbReference type="Pfam" id="PF02470">
    <property type="entry name" value="MlaD"/>
    <property type="match status" value="1"/>
</dbReference>
<dbReference type="EMBL" id="RFFH01000004">
    <property type="protein sequence ID" value="RMI32721.1"/>
    <property type="molecule type" value="Genomic_DNA"/>
</dbReference>
<name>A0A3M2L556_9NOCA</name>
<sequence>MRAGSIASLGGIATITALGAAYLTFGVVRAQPFAEYTHATMVLTNSGGLGAGSPVLLSGIEVGRVTSIHNGADGVEVGFRVAADKHVPTDSTVTIEHLSTLGEPFVEFVPRTGNGPFLHDGQRVETSNIRMPLSIPDVARLVTHTLEQLDPAVVGALADTIDTALAGTESTIPNLTRASDLLTAAIVSRNTQIAQLFDAFQATAQNIDWAGPATAAAAPEFIRFTQALNDLAAGVGKVNAARPTSAYTEGAGLVPLLNELTAALRELAPQLRASTPALAPLVESVTTTAPQIDLSALISQALAGVGDDGAVHLQINVK</sequence>
<dbReference type="OrthoDB" id="4371474at2"/>
<evidence type="ECO:0000259" key="1">
    <source>
        <dbReference type="Pfam" id="PF02470"/>
    </source>
</evidence>
<dbReference type="AlphaFoldDB" id="A0A3M2L556"/>
<accession>A0A3M2L556</accession>
<organism evidence="2 3">
    <name type="scientific">Nocardia stercoris</name>
    <dbReference type="NCBI Taxonomy" id="2483361"/>
    <lineage>
        <taxon>Bacteria</taxon>
        <taxon>Bacillati</taxon>
        <taxon>Actinomycetota</taxon>
        <taxon>Actinomycetes</taxon>
        <taxon>Mycobacteriales</taxon>
        <taxon>Nocardiaceae</taxon>
        <taxon>Nocardia</taxon>
    </lineage>
</organism>
<dbReference type="GO" id="GO:0005576">
    <property type="term" value="C:extracellular region"/>
    <property type="evidence" value="ECO:0007669"/>
    <property type="project" value="TreeGrafter"/>
</dbReference>
<reference evidence="2 3" key="1">
    <citation type="submission" date="2018-10" db="EMBL/GenBank/DDBJ databases">
        <title>Isolation from cow dung.</title>
        <authorList>
            <person name="Ling L."/>
        </authorList>
    </citation>
    <scope>NUCLEOTIDE SEQUENCE [LARGE SCALE GENOMIC DNA]</scope>
    <source>
        <strain evidence="2 3">NEAU-LL90</strain>
    </source>
</reference>
<dbReference type="PANTHER" id="PTHR33371">
    <property type="entry name" value="INTERMEMBRANE PHOSPHOLIPID TRANSPORT SYSTEM BINDING PROTEIN MLAD-RELATED"/>
    <property type="match status" value="1"/>
</dbReference>
<keyword evidence="3" id="KW-1185">Reference proteome</keyword>
<dbReference type="InterPro" id="IPR003399">
    <property type="entry name" value="Mce/MlaD"/>
</dbReference>
<evidence type="ECO:0000313" key="3">
    <source>
        <dbReference type="Proteomes" id="UP000279275"/>
    </source>
</evidence>
<dbReference type="InterPro" id="IPR052336">
    <property type="entry name" value="MlaD_Phospholipid_Transporter"/>
</dbReference>
<dbReference type="PANTHER" id="PTHR33371:SF16">
    <property type="entry name" value="MCE-FAMILY PROTEIN MCE3F"/>
    <property type="match status" value="1"/>
</dbReference>
<feature type="domain" description="Mce/MlaD" evidence="1">
    <location>
        <begin position="37"/>
        <end position="110"/>
    </location>
</feature>
<gene>
    <name evidence="2" type="ORF">EBN03_12235</name>
</gene>
<proteinExistence type="predicted"/>
<dbReference type="Proteomes" id="UP000279275">
    <property type="component" value="Unassembled WGS sequence"/>
</dbReference>